<keyword evidence="2" id="KW-1185">Reference proteome</keyword>
<evidence type="ECO:0000313" key="1">
    <source>
        <dbReference type="EMBL" id="MFD2068880.1"/>
    </source>
</evidence>
<gene>
    <name evidence="1" type="ORF">ACFSKU_18465</name>
</gene>
<dbReference type="Gene3D" id="3.40.30.10">
    <property type="entry name" value="Glutaredoxin"/>
    <property type="match status" value="1"/>
</dbReference>
<accession>A0ABW4X4E6</accession>
<dbReference type="Pfam" id="PF14595">
    <property type="entry name" value="Thioredoxin_9"/>
    <property type="match status" value="1"/>
</dbReference>
<protein>
    <submittedName>
        <fullName evidence="1">Thioredoxin family protein</fullName>
    </submittedName>
</protein>
<name>A0ABW4X4E6_9BACT</name>
<comment type="caution">
    <text evidence="1">The sequence shown here is derived from an EMBL/GenBank/DDBJ whole genome shotgun (WGS) entry which is preliminary data.</text>
</comment>
<dbReference type="Proteomes" id="UP001597369">
    <property type="component" value="Unassembled WGS sequence"/>
</dbReference>
<dbReference type="EMBL" id="JBHUHV010000058">
    <property type="protein sequence ID" value="MFD2068880.1"/>
    <property type="molecule type" value="Genomic_DNA"/>
</dbReference>
<dbReference type="RefSeq" id="WP_229957761.1">
    <property type="nucleotide sequence ID" value="NZ_JAJJWI010000001.1"/>
</dbReference>
<organism evidence="1 2">
    <name type="scientific">Pontibacter silvestris</name>
    <dbReference type="NCBI Taxonomy" id="2305183"/>
    <lineage>
        <taxon>Bacteria</taxon>
        <taxon>Pseudomonadati</taxon>
        <taxon>Bacteroidota</taxon>
        <taxon>Cytophagia</taxon>
        <taxon>Cytophagales</taxon>
        <taxon>Hymenobacteraceae</taxon>
        <taxon>Pontibacter</taxon>
    </lineage>
</organism>
<proteinExistence type="predicted"/>
<reference evidence="2" key="1">
    <citation type="journal article" date="2019" name="Int. J. Syst. Evol. Microbiol.">
        <title>The Global Catalogue of Microorganisms (GCM) 10K type strain sequencing project: providing services to taxonomists for standard genome sequencing and annotation.</title>
        <authorList>
            <consortium name="The Broad Institute Genomics Platform"/>
            <consortium name="The Broad Institute Genome Sequencing Center for Infectious Disease"/>
            <person name="Wu L."/>
            <person name="Ma J."/>
        </authorList>
    </citation>
    <scope>NUCLEOTIDE SEQUENCE [LARGE SCALE GENOMIC DNA]</scope>
    <source>
        <strain evidence="2">JCM 16545</strain>
    </source>
</reference>
<sequence length="213" mass="24021">MNTRTISLIQLVNPQTYTAYKALVEGLVKKGKTTGAEQSEQKVAYTKLNLQRINRVEKQFSIMPALENQLILLQPNWHWLVLAEAWCGDAAQLLPAIDRIASVIPGIELTVLLRDENPLLMDSCLTNGSRAIPKLICKDLHTQKRVFTWGPRPAAIQEQLLKYQADNPDDTPEEVALQLHAWYAQDRCLALQQDLLQLIKEELNKQSSTAALV</sequence>
<evidence type="ECO:0000313" key="2">
    <source>
        <dbReference type="Proteomes" id="UP001597369"/>
    </source>
</evidence>